<comment type="pathway">
    <text evidence="7">Protein modification; lipoprotein biosynthesis (diacylglyceryl transfer).</text>
</comment>
<dbReference type="InterPro" id="IPR001640">
    <property type="entry name" value="Lgt"/>
</dbReference>
<dbReference type="UniPathway" id="UPA00664"/>
<keyword evidence="3 7" id="KW-0808">Transferase</keyword>
<evidence type="ECO:0000256" key="3">
    <source>
        <dbReference type="ARBA" id="ARBA00022679"/>
    </source>
</evidence>
<dbReference type="Proteomes" id="UP000178583">
    <property type="component" value="Unassembled WGS sequence"/>
</dbReference>
<comment type="caution">
    <text evidence="8">The sequence shown here is derived from an EMBL/GenBank/DDBJ whole genome shotgun (WGS) entry which is preliminary data.</text>
</comment>
<comment type="subcellular location">
    <subcellularLocation>
        <location evidence="7">Cell membrane</location>
        <topology evidence="7">Multi-pass membrane protein</topology>
    </subcellularLocation>
</comment>
<evidence type="ECO:0000256" key="4">
    <source>
        <dbReference type="ARBA" id="ARBA00022692"/>
    </source>
</evidence>
<keyword evidence="6 7" id="KW-0472">Membrane</keyword>
<dbReference type="GO" id="GO:0005886">
    <property type="term" value="C:plasma membrane"/>
    <property type="evidence" value="ECO:0007669"/>
    <property type="project" value="UniProtKB-SubCell"/>
</dbReference>
<keyword evidence="2 7" id="KW-1003">Cell membrane</keyword>
<evidence type="ECO:0000256" key="1">
    <source>
        <dbReference type="ARBA" id="ARBA00007150"/>
    </source>
</evidence>
<feature type="transmembrane region" description="Helical" evidence="7">
    <location>
        <begin position="46"/>
        <end position="69"/>
    </location>
</feature>
<dbReference type="GO" id="GO:0008961">
    <property type="term" value="F:phosphatidylglycerol-prolipoprotein diacylglyceryl transferase activity"/>
    <property type="evidence" value="ECO:0007669"/>
    <property type="project" value="UniProtKB-UniRule"/>
</dbReference>
<organism evidence="8 9">
    <name type="scientific">Candidatus Berkelbacteria bacterium RIFOXYA2_FULL_43_10</name>
    <dbReference type="NCBI Taxonomy" id="1797472"/>
    <lineage>
        <taxon>Bacteria</taxon>
        <taxon>Candidatus Berkelbacteria</taxon>
    </lineage>
</organism>
<name>A0A1F5E9L0_9BACT</name>
<accession>A0A1F5E9L0</accession>
<feature type="transmembrane region" description="Helical" evidence="7">
    <location>
        <begin position="187"/>
        <end position="203"/>
    </location>
</feature>
<comment type="similarity">
    <text evidence="1 7">Belongs to the Lgt family.</text>
</comment>
<feature type="transmembrane region" description="Helical" evidence="7">
    <location>
        <begin position="223"/>
        <end position="241"/>
    </location>
</feature>
<dbReference type="EC" id="2.5.1.145" evidence="7"/>
<comment type="catalytic activity">
    <reaction evidence="7">
        <text>L-cysteinyl-[prolipoprotein] + a 1,2-diacyl-sn-glycero-3-phospho-(1'-sn-glycerol) = an S-1,2-diacyl-sn-glyceryl-L-cysteinyl-[prolipoprotein] + sn-glycerol 1-phosphate + H(+)</text>
        <dbReference type="Rhea" id="RHEA:56712"/>
        <dbReference type="Rhea" id="RHEA-COMP:14679"/>
        <dbReference type="Rhea" id="RHEA-COMP:14680"/>
        <dbReference type="ChEBI" id="CHEBI:15378"/>
        <dbReference type="ChEBI" id="CHEBI:29950"/>
        <dbReference type="ChEBI" id="CHEBI:57685"/>
        <dbReference type="ChEBI" id="CHEBI:64716"/>
        <dbReference type="ChEBI" id="CHEBI:140658"/>
        <dbReference type="EC" id="2.5.1.145"/>
    </reaction>
</comment>
<feature type="transmembrane region" description="Helical" evidence="7">
    <location>
        <begin position="81"/>
        <end position="103"/>
    </location>
</feature>
<dbReference type="PANTHER" id="PTHR30589">
    <property type="entry name" value="PROLIPOPROTEIN DIACYLGLYCERYL TRANSFERASE"/>
    <property type="match status" value="1"/>
</dbReference>
<dbReference type="AlphaFoldDB" id="A0A1F5E9L0"/>
<evidence type="ECO:0000256" key="5">
    <source>
        <dbReference type="ARBA" id="ARBA00022989"/>
    </source>
</evidence>
<dbReference type="PANTHER" id="PTHR30589:SF0">
    <property type="entry name" value="PHOSPHATIDYLGLYCEROL--PROLIPOPROTEIN DIACYLGLYCERYL TRANSFERASE"/>
    <property type="match status" value="1"/>
</dbReference>
<dbReference type="HAMAP" id="MF_01147">
    <property type="entry name" value="Lgt"/>
    <property type="match status" value="1"/>
</dbReference>
<proteinExistence type="inferred from homology"/>
<evidence type="ECO:0000313" key="8">
    <source>
        <dbReference type="EMBL" id="OGD64068.1"/>
    </source>
</evidence>
<sequence length="252" mass="27289">MNPILFKIGSVNVYTHGLFLVLAVVAAGLCLYFLAKHLRVASSPVLDLIIYPVLFGVIGARLAYGIVYYSYLSSPLEILKIWEGGLVSWGGFALGLVAYIVVVKMYKLSIPLWLDMLAISGMLGVAVGRIGCFVSGELYGVPYTGPGAVRGIFPVTLVESVLALIVFFILVLAFVKFHKSRSAKSSFGIIFLEGALLYSGGRFALDFLRSGEKFMRYFNSNQIIELIVFIVAVIVFARLVAGTKKGGPDAIA</sequence>
<feature type="transmembrane region" description="Helical" evidence="7">
    <location>
        <begin position="13"/>
        <end position="34"/>
    </location>
</feature>
<dbReference type="Pfam" id="PF01790">
    <property type="entry name" value="LGT"/>
    <property type="match status" value="1"/>
</dbReference>
<feature type="transmembrane region" description="Helical" evidence="7">
    <location>
        <begin position="110"/>
        <end position="131"/>
    </location>
</feature>
<dbReference type="EMBL" id="MEZY01000024">
    <property type="protein sequence ID" value="OGD64068.1"/>
    <property type="molecule type" value="Genomic_DNA"/>
</dbReference>
<comment type="function">
    <text evidence="7">Catalyzes the transfer of the diacylglyceryl group from phosphatidylglycerol to the sulfhydryl group of the N-terminal cysteine of a prolipoprotein, the first step in the formation of mature lipoproteins.</text>
</comment>
<evidence type="ECO:0000256" key="7">
    <source>
        <dbReference type="HAMAP-Rule" id="MF_01147"/>
    </source>
</evidence>
<reference evidence="8 9" key="1">
    <citation type="journal article" date="2016" name="Nat. Commun.">
        <title>Thousands of microbial genomes shed light on interconnected biogeochemical processes in an aquifer system.</title>
        <authorList>
            <person name="Anantharaman K."/>
            <person name="Brown C.T."/>
            <person name="Hug L.A."/>
            <person name="Sharon I."/>
            <person name="Castelle C.J."/>
            <person name="Probst A.J."/>
            <person name="Thomas B.C."/>
            <person name="Singh A."/>
            <person name="Wilkins M.J."/>
            <person name="Karaoz U."/>
            <person name="Brodie E.L."/>
            <person name="Williams K.H."/>
            <person name="Hubbard S.S."/>
            <person name="Banfield J.F."/>
        </authorList>
    </citation>
    <scope>NUCLEOTIDE SEQUENCE [LARGE SCALE GENOMIC DNA]</scope>
</reference>
<protein>
    <recommendedName>
        <fullName evidence="7">Phosphatidylglycerol--prolipoprotein diacylglyceryl transferase</fullName>
        <ecNumber evidence="7">2.5.1.145</ecNumber>
    </recommendedName>
</protein>
<keyword evidence="5 7" id="KW-1133">Transmembrane helix</keyword>
<feature type="binding site" evidence="7">
    <location>
        <position position="129"/>
    </location>
    <ligand>
        <name>a 1,2-diacyl-sn-glycero-3-phospho-(1'-sn-glycerol)</name>
        <dbReference type="ChEBI" id="CHEBI:64716"/>
    </ligand>
</feature>
<feature type="transmembrane region" description="Helical" evidence="7">
    <location>
        <begin position="151"/>
        <end position="175"/>
    </location>
</feature>
<dbReference type="GO" id="GO:0042158">
    <property type="term" value="P:lipoprotein biosynthetic process"/>
    <property type="evidence" value="ECO:0007669"/>
    <property type="project" value="UniProtKB-UniRule"/>
</dbReference>
<gene>
    <name evidence="7" type="primary">lgt</name>
    <name evidence="8" type="ORF">A2215_01385</name>
</gene>
<keyword evidence="4 7" id="KW-0812">Transmembrane</keyword>
<evidence type="ECO:0000256" key="2">
    <source>
        <dbReference type="ARBA" id="ARBA00022475"/>
    </source>
</evidence>
<dbReference type="STRING" id="1797472.A2215_01385"/>
<evidence type="ECO:0000256" key="6">
    <source>
        <dbReference type="ARBA" id="ARBA00023136"/>
    </source>
</evidence>
<evidence type="ECO:0000313" key="9">
    <source>
        <dbReference type="Proteomes" id="UP000178583"/>
    </source>
</evidence>